<evidence type="ECO:0000313" key="11">
    <source>
        <dbReference type="EMBL" id="RAL08048.1"/>
    </source>
</evidence>
<dbReference type="InterPro" id="IPR001138">
    <property type="entry name" value="Zn2Cys6_DnaBD"/>
</dbReference>
<keyword evidence="12" id="KW-1185">Reference proteome</keyword>
<evidence type="ECO:0000256" key="8">
    <source>
        <dbReference type="SAM" id="MobiDB-lite"/>
    </source>
</evidence>
<dbReference type="AlphaFoldDB" id="A0A395HMG0"/>
<organism evidence="11 12">
    <name type="scientific">Aspergillus homomorphus (strain CBS 101889)</name>
    <dbReference type="NCBI Taxonomy" id="1450537"/>
    <lineage>
        <taxon>Eukaryota</taxon>
        <taxon>Fungi</taxon>
        <taxon>Dikarya</taxon>
        <taxon>Ascomycota</taxon>
        <taxon>Pezizomycotina</taxon>
        <taxon>Eurotiomycetes</taxon>
        <taxon>Eurotiomycetidae</taxon>
        <taxon>Eurotiales</taxon>
        <taxon>Aspergillaceae</taxon>
        <taxon>Aspergillus</taxon>
        <taxon>Aspergillus subgen. Circumdati</taxon>
    </lineage>
</organism>
<dbReference type="PROSITE" id="PS00463">
    <property type="entry name" value="ZN2_CY6_FUNGAL_1"/>
    <property type="match status" value="1"/>
</dbReference>
<keyword evidence="2" id="KW-0862">Zinc</keyword>
<proteinExistence type="predicted"/>
<gene>
    <name evidence="11" type="ORF">BO97DRAFT_437944</name>
</gene>
<evidence type="ECO:0000256" key="1">
    <source>
        <dbReference type="ARBA" id="ARBA00022723"/>
    </source>
</evidence>
<sequence>MDTTHFSCSHPGCGRTYRRKEHLTRHMAGHRQITAAACPFCDKTFSRNDTLRQHVRLNHKDKKLNSSRTIEACKYCRSRRSRCDGKAPCGPCQQRGLQCSLESHQARHQVPESEAVPHSVTTSPSFTAVSPDLPSPEESPTNIQPYVDAYFDKFHPIWPFVHRATFDLVREPPFLLQCVTMLGLWVTGDPKSQQAAFELHERLSLSIYQQRDKWEATAIAHSDGTWPMATYQGILLNVLFALISATPGSVDLQLTRTLPALPSQLLLALVRTCRQQDLFSYPTIRAQFTRNTAPDVFIWLGIEEVKRFALSLYRVSAMVRVQESHVPVDDASKGECLVSLEELRFAMPERDDLWNANSDLAATLARDNLIDYDARNMEVDWISNAGRLLRRDGVRLGWA</sequence>
<dbReference type="OrthoDB" id="10261408at2759"/>
<feature type="domain" description="C2H2-type" evidence="10">
    <location>
        <begin position="36"/>
        <end position="64"/>
    </location>
</feature>
<keyword evidence="4" id="KW-0238">DNA-binding</keyword>
<evidence type="ECO:0000259" key="9">
    <source>
        <dbReference type="PROSITE" id="PS50048"/>
    </source>
</evidence>
<dbReference type="GO" id="GO:0009893">
    <property type="term" value="P:positive regulation of metabolic process"/>
    <property type="evidence" value="ECO:0007669"/>
    <property type="project" value="UniProtKB-ARBA"/>
</dbReference>
<evidence type="ECO:0000256" key="4">
    <source>
        <dbReference type="ARBA" id="ARBA00023125"/>
    </source>
</evidence>
<dbReference type="InterPro" id="IPR036236">
    <property type="entry name" value="Znf_C2H2_sf"/>
</dbReference>
<keyword evidence="3" id="KW-0805">Transcription regulation</keyword>
<dbReference type="InterPro" id="IPR013087">
    <property type="entry name" value="Znf_C2H2_type"/>
</dbReference>
<dbReference type="Gene3D" id="4.10.240.10">
    <property type="entry name" value="Zn(2)-C6 fungal-type DNA-binding domain"/>
    <property type="match status" value="1"/>
</dbReference>
<dbReference type="RefSeq" id="XP_025547202.1">
    <property type="nucleotide sequence ID" value="XM_025697883.1"/>
</dbReference>
<keyword evidence="7" id="KW-0863">Zinc-finger</keyword>
<dbReference type="GeneID" id="37202172"/>
<evidence type="ECO:0000313" key="12">
    <source>
        <dbReference type="Proteomes" id="UP000248961"/>
    </source>
</evidence>
<dbReference type="GO" id="GO:0006351">
    <property type="term" value="P:DNA-templated transcription"/>
    <property type="evidence" value="ECO:0007669"/>
    <property type="project" value="InterPro"/>
</dbReference>
<dbReference type="InterPro" id="IPR007219">
    <property type="entry name" value="XnlR_reg_dom"/>
</dbReference>
<feature type="domain" description="Zn(2)-C6 fungal-type" evidence="9">
    <location>
        <begin position="72"/>
        <end position="101"/>
    </location>
</feature>
<dbReference type="CDD" id="cd00067">
    <property type="entry name" value="GAL4"/>
    <property type="match status" value="1"/>
</dbReference>
<dbReference type="STRING" id="1450537.A0A395HMG0"/>
<dbReference type="Proteomes" id="UP000248961">
    <property type="component" value="Unassembled WGS sequence"/>
</dbReference>
<evidence type="ECO:0000256" key="7">
    <source>
        <dbReference type="PROSITE-ProRule" id="PRU00042"/>
    </source>
</evidence>
<reference evidence="11 12" key="1">
    <citation type="submission" date="2018-02" db="EMBL/GenBank/DDBJ databases">
        <title>The genomes of Aspergillus section Nigri reveals drivers in fungal speciation.</title>
        <authorList>
            <consortium name="DOE Joint Genome Institute"/>
            <person name="Vesth T.C."/>
            <person name="Nybo J."/>
            <person name="Theobald S."/>
            <person name="Brandl J."/>
            <person name="Frisvad J.C."/>
            <person name="Nielsen K.F."/>
            <person name="Lyhne E.K."/>
            <person name="Kogle M.E."/>
            <person name="Kuo A."/>
            <person name="Riley R."/>
            <person name="Clum A."/>
            <person name="Nolan M."/>
            <person name="Lipzen A."/>
            <person name="Salamov A."/>
            <person name="Henrissat B."/>
            <person name="Wiebenga A."/>
            <person name="De vries R.P."/>
            <person name="Grigoriev I.V."/>
            <person name="Mortensen U.H."/>
            <person name="Andersen M.R."/>
            <person name="Baker S.E."/>
        </authorList>
    </citation>
    <scope>NUCLEOTIDE SEQUENCE [LARGE SCALE GENOMIC DNA]</scope>
    <source>
        <strain evidence="11 12">CBS 101889</strain>
    </source>
</reference>
<dbReference type="GO" id="GO:0000981">
    <property type="term" value="F:DNA-binding transcription factor activity, RNA polymerase II-specific"/>
    <property type="evidence" value="ECO:0007669"/>
    <property type="project" value="InterPro"/>
</dbReference>
<evidence type="ECO:0000259" key="10">
    <source>
        <dbReference type="PROSITE" id="PS50157"/>
    </source>
</evidence>
<evidence type="ECO:0000256" key="2">
    <source>
        <dbReference type="ARBA" id="ARBA00022833"/>
    </source>
</evidence>
<accession>A0A395HMG0</accession>
<dbReference type="PROSITE" id="PS50157">
    <property type="entry name" value="ZINC_FINGER_C2H2_2"/>
    <property type="match status" value="2"/>
</dbReference>
<dbReference type="SMART" id="SM00355">
    <property type="entry name" value="ZnF_C2H2"/>
    <property type="match status" value="2"/>
</dbReference>
<dbReference type="InterPro" id="IPR036864">
    <property type="entry name" value="Zn2-C6_fun-type_DNA-bd_sf"/>
</dbReference>
<dbReference type="GO" id="GO:0003677">
    <property type="term" value="F:DNA binding"/>
    <property type="evidence" value="ECO:0007669"/>
    <property type="project" value="UniProtKB-KW"/>
</dbReference>
<dbReference type="Gene3D" id="3.30.160.60">
    <property type="entry name" value="Classic Zinc Finger"/>
    <property type="match status" value="2"/>
</dbReference>
<feature type="compositionally biased region" description="Polar residues" evidence="8">
    <location>
        <begin position="119"/>
        <end position="128"/>
    </location>
</feature>
<dbReference type="PROSITE" id="PS00028">
    <property type="entry name" value="ZINC_FINGER_C2H2_1"/>
    <property type="match status" value="2"/>
</dbReference>
<keyword evidence="6" id="KW-0539">Nucleus</keyword>
<keyword evidence="1" id="KW-0479">Metal-binding</keyword>
<dbReference type="Pfam" id="PF00172">
    <property type="entry name" value="Zn_clus"/>
    <property type="match status" value="1"/>
</dbReference>
<protein>
    <submittedName>
        <fullName evidence="11">C2H2 type zinc finger domain protein</fullName>
    </submittedName>
</protein>
<name>A0A395HMG0_ASPHC</name>
<dbReference type="PANTHER" id="PTHR47660:SF2">
    <property type="entry name" value="TRANSCRIPTION FACTOR WITH C2H2 AND ZN(2)-CYS(6) DNA BINDING DOMAIN (EUROFUNG)"/>
    <property type="match status" value="1"/>
</dbReference>
<dbReference type="GO" id="GO:0008270">
    <property type="term" value="F:zinc ion binding"/>
    <property type="evidence" value="ECO:0007669"/>
    <property type="project" value="UniProtKB-KW"/>
</dbReference>
<dbReference type="Pfam" id="PF00096">
    <property type="entry name" value="zf-C2H2"/>
    <property type="match status" value="2"/>
</dbReference>
<keyword evidence="5" id="KW-0804">Transcription</keyword>
<dbReference type="SMART" id="SM00066">
    <property type="entry name" value="GAL4"/>
    <property type="match status" value="1"/>
</dbReference>
<dbReference type="SUPFAM" id="SSF57667">
    <property type="entry name" value="beta-beta-alpha zinc fingers"/>
    <property type="match status" value="1"/>
</dbReference>
<evidence type="ECO:0000256" key="3">
    <source>
        <dbReference type="ARBA" id="ARBA00023015"/>
    </source>
</evidence>
<dbReference type="PANTHER" id="PTHR47660">
    <property type="entry name" value="TRANSCRIPTION FACTOR WITH C2H2 AND ZN(2)-CYS(6) DNA BINDING DOMAIN (EUROFUNG)-RELATED-RELATED"/>
    <property type="match status" value="1"/>
</dbReference>
<dbReference type="EMBL" id="KZ824320">
    <property type="protein sequence ID" value="RAL08048.1"/>
    <property type="molecule type" value="Genomic_DNA"/>
</dbReference>
<evidence type="ECO:0000256" key="6">
    <source>
        <dbReference type="ARBA" id="ARBA00023242"/>
    </source>
</evidence>
<feature type="domain" description="C2H2-type" evidence="10">
    <location>
        <begin position="6"/>
        <end position="30"/>
    </location>
</feature>
<evidence type="ECO:0000256" key="5">
    <source>
        <dbReference type="ARBA" id="ARBA00023163"/>
    </source>
</evidence>
<dbReference type="VEuPathDB" id="FungiDB:BO97DRAFT_437944"/>
<feature type="region of interest" description="Disordered" evidence="8">
    <location>
        <begin position="110"/>
        <end position="139"/>
    </location>
</feature>
<dbReference type="PROSITE" id="PS50048">
    <property type="entry name" value="ZN2_CY6_FUNGAL_2"/>
    <property type="match status" value="1"/>
</dbReference>
<dbReference type="SUPFAM" id="SSF57701">
    <property type="entry name" value="Zn2/Cys6 DNA-binding domain"/>
    <property type="match status" value="1"/>
</dbReference>
<dbReference type="Pfam" id="PF04082">
    <property type="entry name" value="Fungal_trans"/>
    <property type="match status" value="1"/>
</dbReference>